<evidence type="ECO:0000259" key="7">
    <source>
        <dbReference type="Pfam" id="PF03710"/>
    </source>
</evidence>
<dbReference type="SUPFAM" id="SSF81301">
    <property type="entry name" value="Nucleotidyltransferase"/>
    <property type="match status" value="2"/>
</dbReference>
<keyword evidence="3" id="KW-0547">Nucleotide-binding</keyword>
<dbReference type="Proteomes" id="UP000275256">
    <property type="component" value="Unassembled WGS sequence"/>
</dbReference>
<organism evidence="9 10">
    <name type="scientific">Tessaracoccus antarcticus</name>
    <dbReference type="NCBI Taxonomy" id="2479848"/>
    <lineage>
        <taxon>Bacteria</taxon>
        <taxon>Bacillati</taxon>
        <taxon>Actinomycetota</taxon>
        <taxon>Actinomycetes</taxon>
        <taxon>Propionibacteriales</taxon>
        <taxon>Propionibacteriaceae</taxon>
        <taxon>Tessaracoccus</taxon>
    </lineage>
</organism>
<evidence type="ECO:0000256" key="4">
    <source>
        <dbReference type="ARBA" id="ARBA00022840"/>
    </source>
</evidence>
<dbReference type="InterPro" id="IPR005190">
    <property type="entry name" value="GlnE_rpt_dom"/>
</dbReference>
<keyword evidence="1 9" id="KW-0808">Transferase</keyword>
<proteinExistence type="predicted"/>
<comment type="caution">
    <text evidence="9">The sequence shown here is derived from an EMBL/GenBank/DDBJ whole genome shotgun (WGS) entry which is preliminary data.</text>
</comment>
<dbReference type="InterPro" id="IPR023057">
    <property type="entry name" value="GlnE"/>
</dbReference>
<dbReference type="SUPFAM" id="SSF81593">
    <property type="entry name" value="Nucleotidyltransferase substrate binding subunit/domain"/>
    <property type="match status" value="2"/>
</dbReference>
<evidence type="ECO:0000313" key="9">
    <source>
        <dbReference type="EMBL" id="RMB59597.1"/>
    </source>
</evidence>
<evidence type="ECO:0000256" key="3">
    <source>
        <dbReference type="ARBA" id="ARBA00022741"/>
    </source>
</evidence>
<dbReference type="Pfam" id="PF08335">
    <property type="entry name" value="GlnD_UR_UTase"/>
    <property type="match status" value="2"/>
</dbReference>
<evidence type="ECO:0000259" key="8">
    <source>
        <dbReference type="Pfam" id="PF08335"/>
    </source>
</evidence>
<dbReference type="GO" id="GO:0005829">
    <property type="term" value="C:cytosol"/>
    <property type="evidence" value="ECO:0007669"/>
    <property type="project" value="TreeGrafter"/>
</dbReference>
<dbReference type="EMBL" id="REFW01000002">
    <property type="protein sequence ID" value="RMB59597.1"/>
    <property type="molecule type" value="Genomic_DNA"/>
</dbReference>
<feature type="domain" description="Glutamate-ammonia ligase adenylyltransferase repeated" evidence="7">
    <location>
        <begin position="578"/>
        <end position="801"/>
    </location>
</feature>
<dbReference type="InterPro" id="IPR043519">
    <property type="entry name" value="NT_sf"/>
</dbReference>
<gene>
    <name evidence="9" type="ORF">EAX62_07370</name>
</gene>
<dbReference type="GO" id="GO:0047388">
    <property type="term" value="F:[glutamine synthetase]-adenylyl-L-tyrosine phosphorylase activity"/>
    <property type="evidence" value="ECO:0007669"/>
    <property type="project" value="UniProtKB-EC"/>
</dbReference>
<sequence length="971" mass="106630">MSRVSSAVGDFARRGFDSPRTAAATWDRWCERCGHEPNVALEDFQDVADRDRALDIVSRIDEADPGLFAEVARDKSWLRRLVVVAGASSVLGQFLARHPEEVECLRAERPARDAHGWRAFYAERVEMVDDVAVGHSDDLRRAHHAALVEIAARDLTAADPVLVVDAVAREIAHTADAVLHFALAHARAEVPDWRDVRLAVITMGKTGAQELNYLSDVDVIHIAEPADGVSIEHAMQVGTQLAAALARICSAHTSQGTIWQVDAALRPEGNAGPLVRTISSCRSYYEKWAKGWEFQALLKARPAAGDLALGAEFCSMVGPMVWAAGERDGFVADVRAMRTRVVSMIPAGQADREIKLGEGGLRDTEFAVQLLQLVHGRADERLRVRGTIPALEALVANGYIGRTDGAEMEQAYRFQRVLEHRVQLRQMRRTHLLPDDDLAMAHVARTLALTADEVVKRWRSSTRSVMRLQRRIFFSPLLETVSTIPAEGLRLSTEAAKTRMRALGFSDPRSALGHIQALTKGSSRRSEIQRQLLPVMLGWFAEGPNPDFGLLAFRQLSEKLGDTSWYLRALRDEGWMAHRLARVASSSRYVVDLMKRAPEMVQMLASRSELEPRSAADLTDAMTRAANRHDDEEKAIASVRGLRRRELCRIALADVLGNADVNPVGVALSDLASASIDAALAIASRTVESPPVGVVALGSWGGNEMSYSSDADAMFVVADDVDAQGRAAATALVRRAADILGKPGPEPALVLDSDLRPEGKGGPQVRSVSSYATYYDKWSSTWEAQAMLRARPGAGDLQLAAAVIDGTDPLRYPRGGLTHQQTADIRRLKSRMEAERIPKGVPKERHLKLGSGGLSDIEWTIQLIQLGHAHEHPELRTPATLEALAAAASLDLVTARQAHDLRAAWEHISRLRNAMMLVRGRASDSLPADFRELAAISDLLGYGPRQSSQMLEDTRRLMRLAFQVADELFWQ</sequence>
<dbReference type="PANTHER" id="PTHR30621">
    <property type="entry name" value="GLUTAMINE SYNTHETASE ADENYLYLTRANSFERASE"/>
    <property type="match status" value="1"/>
</dbReference>
<name>A0A3M0G665_9ACTN</name>
<feature type="domain" description="PII-uridylyltransferase/Glutamine-synthetase adenylyltransferase" evidence="8">
    <location>
        <begin position="349"/>
        <end position="466"/>
    </location>
</feature>
<accession>A0A3M0G665</accession>
<keyword evidence="10" id="KW-1185">Reference proteome</keyword>
<dbReference type="GO" id="GO:0005524">
    <property type="term" value="F:ATP binding"/>
    <property type="evidence" value="ECO:0007669"/>
    <property type="project" value="UniProtKB-KW"/>
</dbReference>
<keyword evidence="6" id="KW-0511">Multifunctional enzyme</keyword>
<evidence type="ECO:0000313" key="10">
    <source>
        <dbReference type="Proteomes" id="UP000275256"/>
    </source>
</evidence>
<feature type="domain" description="PII-uridylyltransferase/Glutamine-synthetase adenylyltransferase" evidence="8">
    <location>
        <begin position="840"/>
        <end position="959"/>
    </location>
</feature>
<dbReference type="GO" id="GO:0000820">
    <property type="term" value="P:regulation of glutamine family amino acid metabolic process"/>
    <property type="evidence" value="ECO:0007669"/>
    <property type="project" value="TreeGrafter"/>
</dbReference>
<dbReference type="InterPro" id="IPR013546">
    <property type="entry name" value="PII_UdlTrfase/GS_AdlTrfase"/>
</dbReference>
<dbReference type="CDD" id="cd05401">
    <property type="entry name" value="NT_GlnE_GlnD_like"/>
    <property type="match status" value="2"/>
</dbReference>
<evidence type="ECO:0000256" key="1">
    <source>
        <dbReference type="ARBA" id="ARBA00022679"/>
    </source>
</evidence>
<reference evidence="9 10" key="1">
    <citation type="submission" date="2018-10" db="EMBL/GenBank/DDBJ databases">
        <title>Tessaracoccus antarcticuss sp. nov., isolated from sediment.</title>
        <authorList>
            <person name="Zhou L.Y."/>
            <person name="Du Z.J."/>
        </authorList>
    </citation>
    <scope>NUCLEOTIDE SEQUENCE [LARGE SCALE GENOMIC DNA]</scope>
    <source>
        <strain evidence="9 10">JDX10</strain>
    </source>
</reference>
<evidence type="ECO:0000256" key="6">
    <source>
        <dbReference type="ARBA" id="ARBA00023268"/>
    </source>
</evidence>
<dbReference type="EC" id="2.7.7.89" evidence="9"/>
<dbReference type="OrthoDB" id="9759366at2"/>
<keyword evidence="4" id="KW-0067">ATP-binding</keyword>
<evidence type="ECO:0000256" key="2">
    <source>
        <dbReference type="ARBA" id="ARBA00022695"/>
    </source>
</evidence>
<dbReference type="Gene3D" id="3.30.460.10">
    <property type="entry name" value="Beta Polymerase, domain 2"/>
    <property type="match status" value="2"/>
</dbReference>
<keyword evidence="2 9" id="KW-0548">Nucleotidyltransferase</keyword>
<dbReference type="AlphaFoldDB" id="A0A3M0G665"/>
<evidence type="ECO:0000256" key="5">
    <source>
        <dbReference type="ARBA" id="ARBA00022842"/>
    </source>
</evidence>
<keyword evidence="5" id="KW-0460">Magnesium</keyword>
<dbReference type="PANTHER" id="PTHR30621:SF0">
    <property type="entry name" value="BIFUNCTIONAL GLUTAMINE SYNTHETASE ADENYLYLTRANSFERASE_ADENYLYL-REMOVING ENZYME"/>
    <property type="match status" value="1"/>
</dbReference>
<dbReference type="GO" id="GO:0008882">
    <property type="term" value="F:[glutamate-ammonia-ligase] adenylyltransferase activity"/>
    <property type="evidence" value="ECO:0007669"/>
    <property type="project" value="UniProtKB-EC"/>
</dbReference>
<dbReference type="NCBIfam" id="NF010707">
    <property type="entry name" value="PRK14109.1"/>
    <property type="match status" value="1"/>
</dbReference>
<dbReference type="Pfam" id="PF03710">
    <property type="entry name" value="GlnE"/>
    <property type="match status" value="2"/>
</dbReference>
<dbReference type="EC" id="2.7.7.42" evidence="9"/>
<protein>
    <submittedName>
        <fullName evidence="9">Bifunctional [glutamine synthetase] adenylyltransferase/[glutamine synthetase]-adenylyl-L-tyrosine phosphorylase</fullName>
        <ecNumber evidence="9">2.7.7.42</ecNumber>
        <ecNumber evidence="9">2.7.7.89</ecNumber>
    </submittedName>
</protein>
<dbReference type="Gene3D" id="1.20.120.330">
    <property type="entry name" value="Nucleotidyltransferases domain 2"/>
    <property type="match status" value="2"/>
</dbReference>
<dbReference type="RefSeq" id="WP_121901076.1">
    <property type="nucleotide sequence ID" value="NZ_REFW01000002.1"/>
</dbReference>
<feature type="domain" description="Glutamate-ammonia ligase adenylyltransferase repeated" evidence="7">
    <location>
        <begin position="79"/>
        <end position="313"/>
    </location>
</feature>